<proteinExistence type="predicted"/>
<evidence type="ECO:0000259" key="2">
    <source>
        <dbReference type="Pfam" id="PF08205"/>
    </source>
</evidence>
<accession>A0AAD8AAC6</accession>
<gene>
    <name evidence="3" type="ORF">L9F63_013411</name>
</gene>
<dbReference type="GO" id="GO:0008045">
    <property type="term" value="P:motor neuron axon guidance"/>
    <property type="evidence" value="ECO:0007669"/>
    <property type="project" value="TreeGrafter"/>
</dbReference>
<feature type="non-terminal residue" evidence="3">
    <location>
        <position position="60"/>
    </location>
</feature>
<feature type="non-terminal residue" evidence="3">
    <location>
        <position position="1"/>
    </location>
</feature>
<dbReference type="AlphaFoldDB" id="A0AAD8AAC6"/>
<feature type="domain" description="CD80-like immunoglobulin C2-set" evidence="2">
    <location>
        <begin position="23"/>
        <end position="48"/>
    </location>
</feature>
<sequence>VPKTSPVISGFRRRYRVADILQGNCSSSWSKPAAKLTWFINDNPLIYVSPLSTHKVSPLR</sequence>
<evidence type="ECO:0000313" key="3">
    <source>
        <dbReference type="EMBL" id="KAJ9595402.1"/>
    </source>
</evidence>
<protein>
    <recommendedName>
        <fullName evidence="2">CD80-like immunoglobulin C2-set domain-containing protein</fullName>
    </recommendedName>
</protein>
<dbReference type="EMBL" id="JASPKZ010002341">
    <property type="protein sequence ID" value="KAJ9595402.1"/>
    <property type="molecule type" value="Genomic_DNA"/>
</dbReference>
<name>A0AAD8AAC6_DIPPU</name>
<dbReference type="Proteomes" id="UP001233999">
    <property type="component" value="Unassembled WGS sequence"/>
</dbReference>
<comment type="caution">
    <text evidence="3">The sequence shown here is derived from an EMBL/GenBank/DDBJ whole genome shotgun (WGS) entry which is preliminary data.</text>
</comment>
<dbReference type="InterPro" id="IPR013162">
    <property type="entry name" value="CD80_C2-set"/>
</dbReference>
<reference evidence="3" key="2">
    <citation type="submission" date="2023-05" db="EMBL/GenBank/DDBJ databases">
        <authorList>
            <person name="Fouks B."/>
        </authorList>
    </citation>
    <scope>NUCLEOTIDE SEQUENCE</scope>
    <source>
        <strain evidence="3">Stay&amp;Tobe</strain>
        <tissue evidence="3">Testes</tissue>
    </source>
</reference>
<keyword evidence="4" id="KW-1185">Reference proteome</keyword>
<dbReference type="PANTHER" id="PTHR21261">
    <property type="entry name" value="BEAT PROTEIN"/>
    <property type="match status" value="1"/>
</dbReference>
<evidence type="ECO:0000313" key="4">
    <source>
        <dbReference type="Proteomes" id="UP001233999"/>
    </source>
</evidence>
<reference evidence="3" key="1">
    <citation type="journal article" date="2023" name="IScience">
        <title>Live-bearing cockroach genome reveals convergent evolutionary mechanisms linked to viviparity in insects and beyond.</title>
        <authorList>
            <person name="Fouks B."/>
            <person name="Harrison M.C."/>
            <person name="Mikhailova A.A."/>
            <person name="Marchal E."/>
            <person name="English S."/>
            <person name="Carruthers M."/>
            <person name="Jennings E.C."/>
            <person name="Chiamaka E.L."/>
            <person name="Frigard R.A."/>
            <person name="Pippel M."/>
            <person name="Attardo G.M."/>
            <person name="Benoit J.B."/>
            <person name="Bornberg-Bauer E."/>
            <person name="Tobe S.S."/>
        </authorList>
    </citation>
    <scope>NUCLEOTIDE SEQUENCE</scope>
    <source>
        <strain evidence="3">Stay&amp;Tobe</strain>
    </source>
</reference>
<keyword evidence="1" id="KW-1015">Disulfide bond</keyword>
<organism evidence="3 4">
    <name type="scientific">Diploptera punctata</name>
    <name type="common">Pacific beetle cockroach</name>
    <dbReference type="NCBI Taxonomy" id="6984"/>
    <lineage>
        <taxon>Eukaryota</taxon>
        <taxon>Metazoa</taxon>
        <taxon>Ecdysozoa</taxon>
        <taxon>Arthropoda</taxon>
        <taxon>Hexapoda</taxon>
        <taxon>Insecta</taxon>
        <taxon>Pterygota</taxon>
        <taxon>Neoptera</taxon>
        <taxon>Polyneoptera</taxon>
        <taxon>Dictyoptera</taxon>
        <taxon>Blattodea</taxon>
        <taxon>Blaberoidea</taxon>
        <taxon>Blaberidae</taxon>
        <taxon>Diplopterinae</taxon>
        <taxon>Diploptera</taxon>
    </lineage>
</organism>
<evidence type="ECO:0000256" key="1">
    <source>
        <dbReference type="ARBA" id="ARBA00023157"/>
    </source>
</evidence>
<dbReference type="Pfam" id="PF08205">
    <property type="entry name" value="C2-set_2"/>
    <property type="match status" value="1"/>
</dbReference>
<dbReference type="PANTHER" id="PTHR21261:SF8">
    <property type="entry name" value="BEATEN PATH IA, ISOFORM B-RELATED"/>
    <property type="match status" value="1"/>
</dbReference>